<sequence length="259" mass="27985">MTAPPPAQTPAHAGAALLTANRRRARLRRILLWIVVPVGLVALLLPARIVSMYAFAHDAIIAYVAGDYAGATAAARAQGAFNPFQPYASPYNAGTGLTEAGDLAGGRSEFERALPLAQGLESCAVRVNLALTIERQGDQALRDGDPAGATQLFGEALAVVAETPRECRSEEADAQSPDPERSLEESLDDLEERLKEKQQPPPEQEQPDPEEQEEEPQEEPQPSEDQLGELEDRLTQGEGERQQLQDEDGQSGSGTDRPW</sequence>
<feature type="region of interest" description="Disordered" evidence="1">
    <location>
        <begin position="163"/>
        <end position="259"/>
    </location>
</feature>
<reference evidence="4" key="1">
    <citation type="journal article" date="2019" name="Int. J. Syst. Evol. Microbiol.">
        <title>The Global Catalogue of Microorganisms (GCM) 10K type strain sequencing project: providing services to taxonomists for standard genome sequencing and annotation.</title>
        <authorList>
            <consortium name="The Broad Institute Genomics Platform"/>
            <consortium name="The Broad Institute Genome Sequencing Center for Infectious Disease"/>
            <person name="Wu L."/>
            <person name="Ma J."/>
        </authorList>
    </citation>
    <scope>NUCLEOTIDE SEQUENCE [LARGE SCALE GENOMIC DNA]</scope>
    <source>
        <strain evidence="4">JCM 16546</strain>
    </source>
</reference>
<evidence type="ECO:0000313" key="3">
    <source>
        <dbReference type="EMBL" id="GAA3669548.1"/>
    </source>
</evidence>
<keyword evidence="2" id="KW-1133">Transmembrane helix</keyword>
<evidence type="ECO:0000313" key="4">
    <source>
        <dbReference type="Proteomes" id="UP001410795"/>
    </source>
</evidence>
<feature type="compositionally biased region" description="Basic and acidic residues" evidence="1">
    <location>
        <begin position="230"/>
        <end position="244"/>
    </location>
</feature>
<dbReference type="Proteomes" id="UP001410795">
    <property type="component" value="Unassembled WGS sequence"/>
</dbReference>
<feature type="compositionally biased region" description="Acidic residues" evidence="1">
    <location>
        <begin position="205"/>
        <end position="229"/>
    </location>
</feature>
<name>A0ABP7BWE3_9MICO</name>
<dbReference type="RefSeq" id="WP_221857196.1">
    <property type="nucleotide sequence ID" value="NZ_BAAAYV010000025.1"/>
</dbReference>
<accession>A0ABP7BWE3</accession>
<proteinExistence type="predicted"/>
<dbReference type="EMBL" id="BAAAYV010000025">
    <property type="protein sequence ID" value="GAA3669548.1"/>
    <property type="molecule type" value="Genomic_DNA"/>
</dbReference>
<organism evidence="3 4">
    <name type="scientific">Microbacterium marinilacus</name>
    <dbReference type="NCBI Taxonomy" id="415209"/>
    <lineage>
        <taxon>Bacteria</taxon>
        <taxon>Bacillati</taxon>
        <taxon>Actinomycetota</taxon>
        <taxon>Actinomycetes</taxon>
        <taxon>Micrococcales</taxon>
        <taxon>Microbacteriaceae</taxon>
        <taxon>Microbacterium</taxon>
    </lineage>
</organism>
<evidence type="ECO:0008006" key="5">
    <source>
        <dbReference type="Google" id="ProtNLM"/>
    </source>
</evidence>
<feature type="transmembrane region" description="Helical" evidence="2">
    <location>
        <begin position="30"/>
        <end position="55"/>
    </location>
</feature>
<comment type="caution">
    <text evidence="3">The sequence shown here is derived from an EMBL/GenBank/DDBJ whole genome shotgun (WGS) entry which is preliminary data.</text>
</comment>
<keyword evidence="4" id="KW-1185">Reference proteome</keyword>
<evidence type="ECO:0000256" key="2">
    <source>
        <dbReference type="SAM" id="Phobius"/>
    </source>
</evidence>
<evidence type="ECO:0000256" key="1">
    <source>
        <dbReference type="SAM" id="MobiDB-lite"/>
    </source>
</evidence>
<keyword evidence="2" id="KW-0812">Transmembrane</keyword>
<protein>
    <recommendedName>
        <fullName evidence="5">MNN4 protein</fullName>
    </recommendedName>
</protein>
<keyword evidence="2" id="KW-0472">Membrane</keyword>
<gene>
    <name evidence="3" type="ORF">GCM10022202_34550</name>
</gene>